<feature type="domain" description="ABC transmembrane type-1" evidence="9">
    <location>
        <begin position="129"/>
        <end position="339"/>
    </location>
</feature>
<evidence type="ECO:0000256" key="8">
    <source>
        <dbReference type="SAM" id="MobiDB-lite"/>
    </source>
</evidence>
<evidence type="ECO:0000256" key="5">
    <source>
        <dbReference type="ARBA" id="ARBA00022989"/>
    </source>
</evidence>
<dbReference type="EMBL" id="CP129675">
    <property type="protein sequence ID" value="XDS45881.1"/>
    <property type="molecule type" value="Genomic_DNA"/>
</dbReference>
<organism evidence="10">
    <name type="scientific">Bifidobacterium fermentum</name>
    <dbReference type="NCBI Taxonomy" id="3059035"/>
    <lineage>
        <taxon>Bacteria</taxon>
        <taxon>Bacillati</taxon>
        <taxon>Actinomycetota</taxon>
        <taxon>Actinomycetes</taxon>
        <taxon>Bifidobacteriales</taxon>
        <taxon>Bifidobacteriaceae</taxon>
        <taxon>Bifidobacterium</taxon>
    </lineage>
</organism>
<dbReference type="PANTHER" id="PTHR43227">
    <property type="entry name" value="BLL4140 PROTEIN"/>
    <property type="match status" value="1"/>
</dbReference>
<dbReference type="EMBL" id="CP129683">
    <property type="protein sequence ID" value="XDS50557.1"/>
    <property type="molecule type" value="Genomic_DNA"/>
</dbReference>
<name>A0AB39UAL8_9BIFI</name>
<dbReference type="CDD" id="cd06261">
    <property type="entry name" value="TM_PBP2"/>
    <property type="match status" value="1"/>
</dbReference>
<evidence type="ECO:0000256" key="4">
    <source>
        <dbReference type="ARBA" id="ARBA00022692"/>
    </source>
</evidence>
<dbReference type="GO" id="GO:0005886">
    <property type="term" value="C:plasma membrane"/>
    <property type="evidence" value="ECO:0007669"/>
    <property type="project" value="UniProtKB-SubCell"/>
</dbReference>
<dbReference type="PANTHER" id="PTHR43227:SF11">
    <property type="entry name" value="BLL4140 PROTEIN"/>
    <property type="match status" value="1"/>
</dbReference>
<dbReference type="Pfam" id="PF00528">
    <property type="entry name" value="BPD_transp_1"/>
    <property type="match status" value="1"/>
</dbReference>
<evidence type="ECO:0000256" key="1">
    <source>
        <dbReference type="ARBA" id="ARBA00004651"/>
    </source>
</evidence>
<evidence type="ECO:0000256" key="7">
    <source>
        <dbReference type="RuleBase" id="RU363032"/>
    </source>
</evidence>
<dbReference type="KEGG" id="bfk:QN062_09280"/>
<dbReference type="InterPro" id="IPR035906">
    <property type="entry name" value="MetI-like_sf"/>
</dbReference>
<keyword evidence="2 7" id="KW-0813">Transport</keyword>
<evidence type="ECO:0000313" key="11">
    <source>
        <dbReference type="EMBL" id="XDS49336.1"/>
    </source>
</evidence>
<feature type="transmembrane region" description="Helical" evidence="7">
    <location>
        <begin position="318"/>
        <end position="342"/>
    </location>
</feature>
<feature type="transmembrane region" description="Helical" evidence="7">
    <location>
        <begin position="221"/>
        <end position="239"/>
    </location>
</feature>
<evidence type="ECO:0000256" key="6">
    <source>
        <dbReference type="ARBA" id="ARBA00023136"/>
    </source>
</evidence>
<dbReference type="AlphaFoldDB" id="A0AB39UAL8"/>
<feature type="transmembrane region" description="Helical" evidence="7">
    <location>
        <begin position="67"/>
        <end position="87"/>
    </location>
</feature>
<dbReference type="PROSITE" id="PS50928">
    <property type="entry name" value="ABC_TM1"/>
    <property type="match status" value="1"/>
</dbReference>
<dbReference type="SUPFAM" id="SSF161098">
    <property type="entry name" value="MetI-like"/>
    <property type="match status" value="1"/>
</dbReference>
<dbReference type="GO" id="GO:0055085">
    <property type="term" value="P:transmembrane transport"/>
    <property type="evidence" value="ECO:0007669"/>
    <property type="project" value="InterPro"/>
</dbReference>
<reference evidence="10" key="1">
    <citation type="submission" date="2023-07" db="EMBL/GenBank/DDBJ databases">
        <title>Bifidobacterium aquikefiriaerophilum sp. nov. and Bifidobacterium eccum sp. nov., isolated from water kefir.</title>
        <authorList>
            <person name="Breselge S."/>
            <person name="Bellassi P."/>
            <person name="Barcenilla C."/>
            <person name="Alvarez-Ordonez A."/>
            <person name="Morelli L."/>
            <person name="Cotter P.D."/>
        </authorList>
    </citation>
    <scope>NUCLEOTIDE SEQUENCE</scope>
    <source>
        <strain evidence="12">WK012_4_13</strain>
        <strain evidence="11">WK013_4_14</strain>
        <strain evidence="10">WK048_4_13</strain>
    </source>
</reference>
<evidence type="ECO:0000313" key="12">
    <source>
        <dbReference type="EMBL" id="XDS50557.1"/>
    </source>
</evidence>
<keyword evidence="5 7" id="KW-1133">Transmembrane helix</keyword>
<evidence type="ECO:0000256" key="2">
    <source>
        <dbReference type="ARBA" id="ARBA00022448"/>
    </source>
</evidence>
<feature type="region of interest" description="Disordered" evidence="8">
    <location>
        <begin position="32"/>
        <end position="51"/>
    </location>
</feature>
<keyword evidence="3" id="KW-1003">Cell membrane</keyword>
<comment type="similarity">
    <text evidence="7">Belongs to the binding-protein-dependent transport system permease family.</text>
</comment>
<accession>A0AB39UAL8</accession>
<evidence type="ECO:0000313" key="10">
    <source>
        <dbReference type="EMBL" id="XDS45881.1"/>
    </source>
</evidence>
<feature type="transmembrane region" description="Helical" evidence="7">
    <location>
        <begin position="260"/>
        <end position="282"/>
    </location>
</feature>
<sequence>MSASATVASVSAGQTQVNPGLQNETQIVPVAATAESRKRTRRPRRTDPGYRRNAGPFARLAEHFRRYWQLWLMVTPAICFIGLFAYVPMYGVQLAFRDFVPSKGLAGGPWVGLKYFRQFLESPMFGNIMKNTISISLWTMVMGFIAPIILALLINQIGSKKIKGFVQTITYMPHFISTVVIVAMISIFLTPDTGLLGRFFGDTSLLGNPDLFTPIYWISEVWQHVGWNSIIYLAALSSVDTSLYEAAKVDGARRMQLIRYVDFPTIMPTCGILLILNMGSILNVGFEKVFLMQNALNLSASEVISTYTYKIGIVSNQFSYSTAIGLFNTLINFVFLVIANAISKRVSETSIF</sequence>
<dbReference type="InterPro" id="IPR000515">
    <property type="entry name" value="MetI-like"/>
</dbReference>
<protein>
    <submittedName>
        <fullName evidence="10">ABC transporter permease subunit</fullName>
    </submittedName>
</protein>
<evidence type="ECO:0000259" key="9">
    <source>
        <dbReference type="PROSITE" id="PS50928"/>
    </source>
</evidence>
<dbReference type="Gene3D" id="1.10.3720.10">
    <property type="entry name" value="MetI-like"/>
    <property type="match status" value="1"/>
</dbReference>
<keyword evidence="4 7" id="KW-0812">Transmembrane</keyword>
<feature type="transmembrane region" description="Helical" evidence="7">
    <location>
        <begin position="175"/>
        <end position="201"/>
    </location>
</feature>
<evidence type="ECO:0000256" key="3">
    <source>
        <dbReference type="ARBA" id="ARBA00022475"/>
    </source>
</evidence>
<proteinExistence type="inferred from homology"/>
<gene>
    <name evidence="12" type="ORF">QN062_09280</name>
    <name evidence="11" type="ORF">QN216_03480</name>
    <name evidence="10" type="ORF">QN217_06960</name>
</gene>
<dbReference type="RefSeq" id="WP_369341521.1">
    <property type="nucleotide sequence ID" value="NZ_CP129675.1"/>
</dbReference>
<dbReference type="InterPro" id="IPR050809">
    <property type="entry name" value="UgpAE/MalFG_permease"/>
</dbReference>
<feature type="transmembrane region" description="Helical" evidence="7">
    <location>
        <begin position="133"/>
        <end position="154"/>
    </location>
</feature>
<dbReference type="EMBL" id="CP129682">
    <property type="protein sequence ID" value="XDS49336.1"/>
    <property type="molecule type" value="Genomic_DNA"/>
</dbReference>
<keyword evidence="6 7" id="KW-0472">Membrane</keyword>
<comment type="subcellular location">
    <subcellularLocation>
        <location evidence="1 7">Cell membrane</location>
        <topology evidence="1 7">Multi-pass membrane protein</topology>
    </subcellularLocation>
</comment>